<accession>A0ABQ9EF31</accession>
<feature type="compositionally biased region" description="Acidic residues" evidence="1">
    <location>
        <begin position="309"/>
        <end position="323"/>
    </location>
</feature>
<dbReference type="Proteomes" id="UP001217089">
    <property type="component" value="Unassembled WGS sequence"/>
</dbReference>
<dbReference type="InterPro" id="IPR015943">
    <property type="entry name" value="WD40/YVTN_repeat-like_dom_sf"/>
</dbReference>
<sequence>MYSQSVTQSVCPFILNMSHCILGLYDVNYSKLMQFFVMVSTHDHPNTTILKIVFVEKLDYILAASEDANIYVWGFDDDAVEALKSMKPVDLETLIAKYSILLDADSELLPQNNKFNLSAGWDRKICIWDLENGRMHDTFRNTAPGASYESLELACDGVIMDMDYSPKTHAFSVFQSGSGLNECEQVLSAQGGVCCLCIDQTNGSIVAGVQNFISSVLKFEDSNCRFVSSVNNSICKCLVALYVSCSWDKTVRVWNAWKMPKRKRHRKQQENKSGSIILGLDDNLHKPSTSGSEKKVEFAEAAEIKDIEINVDETTENEEEMESQSESRSGSRLTEEEIKEGE</sequence>
<feature type="compositionally biased region" description="Basic and acidic residues" evidence="1">
    <location>
        <begin position="333"/>
        <end position="342"/>
    </location>
</feature>
<evidence type="ECO:0000256" key="1">
    <source>
        <dbReference type="SAM" id="MobiDB-lite"/>
    </source>
</evidence>
<keyword evidence="3" id="KW-1185">Reference proteome</keyword>
<proteinExistence type="predicted"/>
<feature type="region of interest" description="Disordered" evidence="1">
    <location>
        <begin position="306"/>
        <end position="342"/>
    </location>
</feature>
<protein>
    <submittedName>
        <fullName evidence="2">Uncharacterized protein</fullName>
    </submittedName>
</protein>
<gene>
    <name evidence="2" type="ORF">KUTeg_017506</name>
</gene>
<dbReference type="Pfam" id="PF00400">
    <property type="entry name" value="WD40"/>
    <property type="match status" value="1"/>
</dbReference>
<dbReference type="InterPro" id="IPR036322">
    <property type="entry name" value="WD40_repeat_dom_sf"/>
</dbReference>
<organism evidence="2 3">
    <name type="scientific">Tegillarca granosa</name>
    <name type="common">Malaysian cockle</name>
    <name type="synonym">Anadara granosa</name>
    <dbReference type="NCBI Taxonomy" id="220873"/>
    <lineage>
        <taxon>Eukaryota</taxon>
        <taxon>Metazoa</taxon>
        <taxon>Spiralia</taxon>
        <taxon>Lophotrochozoa</taxon>
        <taxon>Mollusca</taxon>
        <taxon>Bivalvia</taxon>
        <taxon>Autobranchia</taxon>
        <taxon>Pteriomorphia</taxon>
        <taxon>Arcoida</taxon>
        <taxon>Arcoidea</taxon>
        <taxon>Arcidae</taxon>
        <taxon>Tegillarca</taxon>
    </lineage>
</organism>
<dbReference type="SUPFAM" id="SSF50978">
    <property type="entry name" value="WD40 repeat-like"/>
    <property type="match status" value="1"/>
</dbReference>
<comment type="caution">
    <text evidence="2">The sequence shown here is derived from an EMBL/GenBank/DDBJ whole genome shotgun (WGS) entry which is preliminary data.</text>
</comment>
<evidence type="ECO:0000313" key="3">
    <source>
        <dbReference type="Proteomes" id="UP001217089"/>
    </source>
</evidence>
<feature type="region of interest" description="Disordered" evidence="1">
    <location>
        <begin position="278"/>
        <end position="297"/>
    </location>
</feature>
<name>A0ABQ9EF31_TEGGR</name>
<evidence type="ECO:0000313" key="2">
    <source>
        <dbReference type="EMBL" id="KAJ8303923.1"/>
    </source>
</evidence>
<reference evidence="2 3" key="1">
    <citation type="submission" date="2022-12" db="EMBL/GenBank/DDBJ databases">
        <title>Chromosome-level genome of Tegillarca granosa.</title>
        <authorList>
            <person name="Kim J."/>
        </authorList>
    </citation>
    <scope>NUCLEOTIDE SEQUENCE [LARGE SCALE GENOMIC DNA]</scope>
    <source>
        <strain evidence="2">Teg-2019</strain>
        <tissue evidence="2">Adductor muscle</tissue>
    </source>
</reference>
<dbReference type="InterPro" id="IPR001680">
    <property type="entry name" value="WD40_rpt"/>
</dbReference>
<dbReference type="EMBL" id="JARBDR010000903">
    <property type="protein sequence ID" value="KAJ8303923.1"/>
    <property type="molecule type" value="Genomic_DNA"/>
</dbReference>
<dbReference type="Gene3D" id="2.130.10.10">
    <property type="entry name" value="YVTN repeat-like/Quinoprotein amine dehydrogenase"/>
    <property type="match status" value="1"/>
</dbReference>